<accession>A0AAU8H0N8</accession>
<proteinExistence type="predicted"/>
<dbReference type="KEGG" id="tob:V4D31_08460"/>
<dbReference type="EMBL" id="CP144374">
    <property type="protein sequence ID" value="XCH48361.1"/>
    <property type="molecule type" value="Genomic_DNA"/>
</dbReference>
<name>A0AAU8H0N8_9BACT</name>
<evidence type="ECO:0008006" key="2">
    <source>
        <dbReference type="Google" id="ProtNLM"/>
    </source>
</evidence>
<evidence type="ECO:0000313" key="1">
    <source>
        <dbReference type="EMBL" id="XCH48361.1"/>
    </source>
</evidence>
<reference evidence="1" key="1">
    <citation type="submission" date="2024-01" db="EMBL/GenBank/DDBJ databases">
        <title>The first autotrophic representatives of the genus Thermodesulfovibrio.</title>
        <authorList>
            <person name="Maltseva A.I."/>
            <person name="Elcheninov A.G."/>
            <person name="Kublanov I.V."/>
            <person name="Lebedinsky A.V."/>
            <person name="Frolov E.N."/>
        </authorList>
    </citation>
    <scope>NUCLEOTIDE SEQUENCE</scope>
    <source>
        <strain evidence="1">3462-1</strain>
    </source>
</reference>
<dbReference type="AlphaFoldDB" id="A0AAU8H0N8"/>
<gene>
    <name evidence="1" type="ORF">V4D31_08460</name>
</gene>
<organism evidence="1">
    <name type="scientific">Thermodesulfovibrio obliviosus</name>
    <dbReference type="NCBI Taxonomy" id="3118332"/>
    <lineage>
        <taxon>Bacteria</taxon>
        <taxon>Pseudomonadati</taxon>
        <taxon>Nitrospirota</taxon>
        <taxon>Thermodesulfovibrionia</taxon>
        <taxon>Thermodesulfovibrionales</taxon>
        <taxon>Thermodesulfovibrionaceae</taxon>
        <taxon>Thermodesulfovibrio</taxon>
    </lineage>
</organism>
<dbReference type="RefSeq" id="WP_353686008.1">
    <property type="nucleotide sequence ID" value="NZ_CP144374.1"/>
</dbReference>
<sequence>MNYDNSSARKRIYEKSYFTRADALKAIEGARKVVEVAKKVIKP</sequence>
<protein>
    <recommendedName>
        <fullName evidence="2">HEPN domain-containing protein</fullName>
    </recommendedName>
</protein>